<dbReference type="GO" id="GO:0003677">
    <property type="term" value="F:DNA binding"/>
    <property type="evidence" value="ECO:0007669"/>
    <property type="project" value="UniProtKB-UniRule"/>
</dbReference>
<dbReference type="RefSeq" id="WP_093941803.1">
    <property type="nucleotide sequence ID" value="NZ_CP022521.1"/>
</dbReference>
<dbReference type="Gene3D" id="1.10.357.10">
    <property type="entry name" value="Tetracycline Repressor, domain 2"/>
    <property type="match status" value="1"/>
</dbReference>
<dbReference type="KEGG" id="ahg:AHOG_14220"/>
<keyword evidence="1" id="KW-0238">DNA-binding</keyword>
<dbReference type="PROSITE" id="PS50977">
    <property type="entry name" value="HTH_TETR_2"/>
    <property type="match status" value="1"/>
</dbReference>
<dbReference type="InterPro" id="IPR001647">
    <property type="entry name" value="HTH_TetR"/>
</dbReference>
<name>A0A221W4A9_9PSEU</name>
<dbReference type="Proteomes" id="UP000204221">
    <property type="component" value="Chromosome"/>
</dbReference>
<evidence type="ECO:0000313" key="2">
    <source>
        <dbReference type="EMBL" id="ASO20486.1"/>
    </source>
</evidence>
<organism evidence="2 3">
    <name type="scientific">Actinoalloteichus hoggarensis</name>
    <dbReference type="NCBI Taxonomy" id="1470176"/>
    <lineage>
        <taxon>Bacteria</taxon>
        <taxon>Bacillati</taxon>
        <taxon>Actinomycetota</taxon>
        <taxon>Actinomycetes</taxon>
        <taxon>Pseudonocardiales</taxon>
        <taxon>Pseudonocardiaceae</taxon>
        <taxon>Actinoalloteichus</taxon>
    </lineage>
</organism>
<protein>
    <submittedName>
        <fullName evidence="2">Transcriptional regulator, TetR family</fullName>
    </submittedName>
</protein>
<dbReference type="Pfam" id="PF00440">
    <property type="entry name" value="TetR_N"/>
    <property type="match status" value="1"/>
</dbReference>
<dbReference type="EMBL" id="CP022521">
    <property type="protein sequence ID" value="ASO20486.1"/>
    <property type="molecule type" value="Genomic_DNA"/>
</dbReference>
<keyword evidence="3" id="KW-1185">Reference proteome</keyword>
<dbReference type="SUPFAM" id="SSF46689">
    <property type="entry name" value="Homeodomain-like"/>
    <property type="match status" value="1"/>
</dbReference>
<sequence>MPRPAPDAREILDVTQASVLRHGVAKASTNHIARAAGVSKVLLHLCFASRDALLDALIGPELARQPHVVRDAVLADDRGPAVTGTPPRRCVTIRCCGC</sequence>
<proteinExistence type="predicted"/>
<dbReference type="AlphaFoldDB" id="A0A221W4A9"/>
<gene>
    <name evidence="2" type="ORF">AHOG_14220</name>
</gene>
<dbReference type="OrthoDB" id="2356263at2"/>
<dbReference type="InterPro" id="IPR009057">
    <property type="entry name" value="Homeodomain-like_sf"/>
</dbReference>
<evidence type="ECO:0000256" key="1">
    <source>
        <dbReference type="ARBA" id="ARBA00023125"/>
    </source>
</evidence>
<accession>A0A221W4A9</accession>
<reference evidence="2 3" key="1">
    <citation type="submission" date="2017-07" db="EMBL/GenBank/DDBJ databases">
        <title>Complete genome sequence of Actinoalloteichus hoggarensis DSM 45943, type strain of Actinoalloteichus hoggarensis.</title>
        <authorList>
            <person name="Ruckert C."/>
            <person name="Nouioui I."/>
            <person name="Willmese J."/>
            <person name="van Wezel G."/>
            <person name="Klenk H.-P."/>
            <person name="Kalinowski J."/>
            <person name="Zotchev S.B."/>
        </authorList>
    </citation>
    <scope>NUCLEOTIDE SEQUENCE [LARGE SCALE GENOMIC DNA]</scope>
    <source>
        <strain evidence="2 3">DSM 45943</strain>
    </source>
</reference>
<evidence type="ECO:0000313" key="3">
    <source>
        <dbReference type="Proteomes" id="UP000204221"/>
    </source>
</evidence>